<gene>
    <name evidence="1" type="ORF">ONB1V03_LOCUS20497</name>
</gene>
<proteinExistence type="predicted"/>
<reference evidence="1" key="1">
    <citation type="submission" date="2020-11" db="EMBL/GenBank/DDBJ databases">
        <authorList>
            <person name="Tran Van P."/>
        </authorList>
    </citation>
    <scope>NUCLEOTIDE SEQUENCE</scope>
</reference>
<dbReference type="OrthoDB" id="6108017at2759"/>
<sequence>MESQKVWANDVNDGYVLGRIVDIGPNGPTVQTFNHKQIQSTYDGVFPAEEDDNKEVEDNCKTTVDRE</sequence>
<evidence type="ECO:0000313" key="2">
    <source>
        <dbReference type="Proteomes" id="UP000728032"/>
    </source>
</evidence>
<keyword evidence="2" id="KW-1185">Reference proteome</keyword>
<dbReference type="Proteomes" id="UP000728032">
    <property type="component" value="Unassembled WGS sequence"/>
</dbReference>
<organism evidence="1">
    <name type="scientific">Oppiella nova</name>
    <dbReference type="NCBI Taxonomy" id="334625"/>
    <lineage>
        <taxon>Eukaryota</taxon>
        <taxon>Metazoa</taxon>
        <taxon>Ecdysozoa</taxon>
        <taxon>Arthropoda</taxon>
        <taxon>Chelicerata</taxon>
        <taxon>Arachnida</taxon>
        <taxon>Acari</taxon>
        <taxon>Acariformes</taxon>
        <taxon>Sarcoptiformes</taxon>
        <taxon>Oribatida</taxon>
        <taxon>Brachypylina</taxon>
        <taxon>Oppioidea</taxon>
        <taxon>Oppiidae</taxon>
        <taxon>Oppiella</taxon>
    </lineage>
</organism>
<dbReference type="EMBL" id="OC950154">
    <property type="protein sequence ID" value="CAD7663939.1"/>
    <property type="molecule type" value="Genomic_DNA"/>
</dbReference>
<dbReference type="Gene3D" id="2.30.30.360">
    <property type="entry name" value="Myosin S1 fragment, N-terminal"/>
    <property type="match status" value="1"/>
</dbReference>
<dbReference type="InterPro" id="IPR008989">
    <property type="entry name" value="Myosin_S1_N"/>
</dbReference>
<evidence type="ECO:0000313" key="1">
    <source>
        <dbReference type="EMBL" id="CAD7663939.1"/>
    </source>
</evidence>
<dbReference type="GO" id="GO:0003774">
    <property type="term" value="F:cytoskeletal motor activity"/>
    <property type="evidence" value="ECO:0007669"/>
    <property type="project" value="InterPro"/>
</dbReference>
<dbReference type="GO" id="GO:0051015">
    <property type="term" value="F:actin filament binding"/>
    <property type="evidence" value="ECO:0007669"/>
    <property type="project" value="InterPro"/>
</dbReference>
<accession>A0A7R9MQT4</accession>
<protein>
    <submittedName>
        <fullName evidence="1">Uncharacterized protein</fullName>
    </submittedName>
</protein>
<name>A0A7R9MQT4_9ACAR</name>
<dbReference type="AlphaFoldDB" id="A0A7R9MQT4"/>
<dbReference type="GO" id="GO:0005524">
    <property type="term" value="F:ATP binding"/>
    <property type="evidence" value="ECO:0007669"/>
    <property type="project" value="InterPro"/>
</dbReference>
<dbReference type="EMBL" id="CAJPVJ010035329">
    <property type="protein sequence ID" value="CAG2181076.1"/>
    <property type="molecule type" value="Genomic_DNA"/>
</dbReference>